<feature type="region of interest" description="Disordered" evidence="1">
    <location>
        <begin position="39"/>
        <end position="65"/>
    </location>
</feature>
<evidence type="ECO:0000313" key="3">
    <source>
        <dbReference type="Proteomes" id="UP001321766"/>
    </source>
</evidence>
<name>A0ABM8B8J2_9BIFI</name>
<gene>
    <name evidence="2" type="ORF">KIM372_11120</name>
</gene>
<dbReference type="EMBL" id="AP026798">
    <property type="protein sequence ID" value="BDR53205.1"/>
    <property type="molecule type" value="Genomic_DNA"/>
</dbReference>
<accession>A0ABM8B8J2</accession>
<feature type="compositionally biased region" description="Basic residues" evidence="1">
    <location>
        <begin position="1"/>
        <end position="16"/>
    </location>
</feature>
<keyword evidence="3" id="KW-1185">Reference proteome</keyword>
<feature type="region of interest" description="Disordered" evidence="1">
    <location>
        <begin position="1"/>
        <end position="21"/>
    </location>
</feature>
<reference evidence="2 3" key="1">
    <citation type="journal article" date="2023" name="Microbiol. Spectr.">
        <title>Symbiosis of Carpenter Bees with Uncharacterized Lactic Acid Bacteria Showing NAD Auxotrophy.</title>
        <authorList>
            <person name="Kawasaki S."/>
            <person name="Ozawa K."/>
            <person name="Mori T."/>
            <person name="Yamamoto A."/>
            <person name="Ito M."/>
            <person name="Ohkuma M."/>
            <person name="Sakamoto M."/>
            <person name="Matsutani M."/>
        </authorList>
    </citation>
    <scope>NUCLEOTIDE SEQUENCE [LARGE SCALE GENOMIC DNA]</scope>
    <source>
        <strain evidence="2 3">Kim37-2</strain>
    </source>
</reference>
<evidence type="ECO:0000256" key="1">
    <source>
        <dbReference type="SAM" id="MobiDB-lite"/>
    </source>
</evidence>
<evidence type="ECO:0000313" key="2">
    <source>
        <dbReference type="EMBL" id="BDR53205.1"/>
    </source>
</evidence>
<proteinExistence type="predicted"/>
<organism evidence="2 3">
    <name type="scientific">Bombiscardovia nodaiensis</name>
    <dbReference type="NCBI Taxonomy" id="2932181"/>
    <lineage>
        <taxon>Bacteria</taxon>
        <taxon>Bacillati</taxon>
        <taxon>Actinomycetota</taxon>
        <taxon>Actinomycetes</taxon>
        <taxon>Bifidobacteriales</taxon>
        <taxon>Bifidobacteriaceae</taxon>
        <taxon>Bombiscardovia</taxon>
    </lineage>
</organism>
<protein>
    <submittedName>
        <fullName evidence="2">Uncharacterized protein</fullName>
    </submittedName>
</protein>
<sequence length="65" mass="7196">MGLIRRKQLKKQKQKLPHSISAQDIAAAEKLAEKNAAKINSGQTYRAHQSSKRGSPSSSHRGLWS</sequence>
<dbReference type="Proteomes" id="UP001321766">
    <property type="component" value="Chromosome"/>
</dbReference>